<keyword evidence="2 3" id="KW-0040">ANK repeat</keyword>
<protein>
    <submittedName>
        <fullName evidence="5">Uncharacterized protein</fullName>
    </submittedName>
</protein>
<proteinExistence type="predicted"/>
<dbReference type="EMBL" id="CDMZ01001205">
    <property type="protein sequence ID" value="CEM28955.1"/>
    <property type="molecule type" value="Genomic_DNA"/>
</dbReference>
<keyword evidence="1" id="KW-0677">Repeat</keyword>
<feature type="region of interest" description="Disordered" evidence="4">
    <location>
        <begin position="97"/>
        <end position="136"/>
    </location>
</feature>
<dbReference type="PROSITE" id="PS50088">
    <property type="entry name" value="ANK_REPEAT"/>
    <property type="match status" value="7"/>
</dbReference>
<dbReference type="VEuPathDB" id="CryptoDB:Cvel_21873"/>
<dbReference type="InterPro" id="IPR036770">
    <property type="entry name" value="Ankyrin_rpt-contain_sf"/>
</dbReference>
<evidence type="ECO:0000256" key="4">
    <source>
        <dbReference type="SAM" id="MobiDB-lite"/>
    </source>
</evidence>
<dbReference type="InterPro" id="IPR002110">
    <property type="entry name" value="Ankyrin_rpt"/>
</dbReference>
<reference evidence="5" key="1">
    <citation type="submission" date="2014-11" db="EMBL/GenBank/DDBJ databases">
        <authorList>
            <person name="Otto D Thomas"/>
            <person name="Naeem Raeece"/>
        </authorList>
    </citation>
    <scope>NUCLEOTIDE SEQUENCE</scope>
</reference>
<feature type="repeat" description="ANK" evidence="3">
    <location>
        <begin position="671"/>
        <end position="703"/>
    </location>
</feature>
<accession>A0A0G4GH36</accession>
<dbReference type="AlphaFoldDB" id="A0A0G4GH36"/>
<feature type="repeat" description="ANK" evidence="3">
    <location>
        <begin position="636"/>
        <end position="668"/>
    </location>
</feature>
<feature type="repeat" description="ANK" evidence="3">
    <location>
        <begin position="571"/>
        <end position="603"/>
    </location>
</feature>
<dbReference type="PANTHER" id="PTHR24171">
    <property type="entry name" value="ANKYRIN REPEAT DOMAIN-CONTAINING PROTEIN 39-RELATED"/>
    <property type="match status" value="1"/>
</dbReference>
<evidence type="ECO:0000256" key="2">
    <source>
        <dbReference type="ARBA" id="ARBA00023043"/>
    </source>
</evidence>
<dbReference type="PhylomeDB" id="A0A0G4GH36"/>
<feature type="repeat" description="ANK" evidence="3">
    <location>
        <begin position="536"/>
        <end position="568"/>
    </location>
</feature>
<organism evidence="5">
    <name type="scientific">Chromera velia CCMP2878</name>
    <dbReference type="NCBI Taxonomy" id="1169474"/>
    <lineage>
        <taxon>Eukaryota</taxon>
        <taxon>Sar</taxon>
        <taxon>Alveolata</taxon>
        <taxon>Colpodellida</taxon>
        <taxon>Chromeraceae</taxon>
        <taxon>Chromera</taxon>
    </lineage>
</organism>
<sequence length="716" mass="77829">MHACIHADDPHEESGDHLHPYKSHGTEGERHKSPFEELMEVLEGYPLAIVQLTLDRMLHEETNGPLAVELLQSAAFFDPGGFSRRLLERAALALVSKDQRRDEKGNAQKGGEGTRPKQGEWENVSETSRSDSLTEETDQAIDLLRHYSLVTDSGTARTARDTGGSGGFVTATELSMHRVVREAALRDKNQPELVTSYSAALTAIRGEEDLLMRDWDSMMANRASLYPVILSEREKFGEICPQLSAVIAHYFSAVAAHRELKKRRESQVAPECEREIGSAVTIPSENALGSFSQLIFQSHVEETSGVRKRMEKLLLVASAVGQRKVVEMLVSRGANVTPGVFEDVGHSALDLAVMHGRKGVVELLIDQEKEAGETALHKASERGDRKMVEFLLSQHATVDAVDNEGLTPLLYAAGVSLEVVKLLLENGATIPTTGSEWRSSLIRAVETGKVELVKFLLEKGADVNVQTKADVDRTVLHEAAGLGNVEIVELLLSHGATLDPVDQCGGTPLFYAAGASLKVVELLLEKGATIPTTDSDLASPLGNAACGGKGHIVKYLLQKGTDVNVQTKRNEGMTALHVAAKFGKREMAQLLLDEGANVDAVDSERFTPLTYAAGVSLEVVKLLLENRATIPTTRSEWRSPLIRAVETGKVELVKFLLEKGADVNVQTKPDAGRTALHVASKQKDKTMIEFLLSKGADLTLLNTEGFAPLVDPQTFQ</sequence>
<evidence type="ECO:0000256" key="1">
    <source>
        <dbReference type="ARBA" id="ARBA00022737"/>
    </source>
</evidence>
<dbReference type="Pfam" id="PF12796">
    <property type="entry name" value="Ank_2"/>
    <property type="match status" value="4"/>
</dbReference>
<feature type="repeat" description="ANK" evidence="3">
    <location>
        <begin position="371"/>
        <end position="403"/>
    </location>
</feature>
<feature type="repeat" description="ANK" evidence="3">
    <location>
        <begin position="471"/>
        <end position="503"/>
    </location>
</feature>
<dbReference type="PROSITE" id="PS50297">
    <property type="entry name" value="ANK_REP_REGION"/>
    <property type="match status" value="7"/>
</dbReference>
<name>A0A0G4GH36_9ALVE</name>
<dbReference type="Gene3D" id="1.25.40.20">
    <property type="entry name" value="Ankyrin repeat-containing domain"/>
    <property type="match status" value="2"/>
</dbReference>
<feature type="repeat" description="ANK" evidence="3">
    <location>
        <begin position="436"/>
        <end position="468"/>
    </location>
</feature>
<gene>
    <name evidence="5" type="ORF">Cvel_21873</name>
</gene>
<dbReference type="PRINTS" id="PR01415">
    <property type="entry name" value="ANKYRIN"/>
</dbReference>
<evidence type="ECO:0000313" key="5">
    <source>
        <dbReference type="EMBL" id="CEM28955.1"/>
    </source>
</evidence>
<feature type="region of interest" description="Disordered" evidence="4">
    <location>
        <begin position="1"/>
        <end position="31"/>
    </location>
</feature>
<feature type="compositionally biased region" description="Basic and acidic residues" evidence="4">
    <location>
        <begin position="97"/>
        <end position="120"/>
    </location>
</feature>
<dbReference type="SUPFAM" id="SSF48403">
    <property type="entry name" value="Ankyrin repeat"/>
    <property type="match status" value="1"/>
</dbReference>
<evidence type="ECO:0000256" key="3">
    <source>
        <dbReference type="PROSITE-ProRule" id="PRU00023"/>
    </source>
</evidence>
<dbReference type="SMART" id="SM00248">
    <property type="entry name" value="ANK"/>
    <property type="match status" value="12"/>
</dbReference>